<evidence type="ECO:0000313" key="3">
    <source>
        <dbReference type="Proteomes" id="UP000078354"/>
    </source>
</evidence>
<dbReference type="InterPro" id="IPR029058">
    <property type="entry name" value="AB_hydrolase_fold"/>
</dbReference>
<dbReference type="STRING" id="1853130.PMA3_18915"/>
<sequence length="958" mass="104895">MNMLLARNQGGDDVAELRKQLARVLAEDEQGFPGLAGGSDFDALTESAVRHWQSGIGIVADGVVGPYCQSLLGLRKLKALAMALSVDTVKLLFPATKASNIQRYLPYVVAALAAADLTDRPMILAALGTIRAETEGFVPISEFPSKFNTRPGMPPFSAYDGRAGLGNTEPGDGANFRGRGFVQLTGRHNYHVYSENIDLDIEAQPDLANAPEVAATLLARFLADRASRIRTALASDNYRAARKEVNGGSHGLDRFSDVFRLAELIPQPTRARQVKGAAAKKAAAKPTPVARQLDASKDPVDLRDRTYMPPPSSLPDAFPSDDLIKEYLPRYTQSGLILDQGREGSCTGFGLACVVNYLRWRKNGNGKVPESVSPRMLFNYARRYDEFAGEDYEGSSCRGALKGWHHHGVCLESDWPYDDQDTLPPKFGYATRATNNTLGIYYRIDISSITDLQAAICQVGAIYVSAFTHDGWNHLAKPKGKVNRHGALPAIPFDGRPSQSGGHAFALVGFNATGFIVQNSWGVTWGGGGFALLTYADWLANGMDAWVAALGVPGVMLGQMAAGRSTANAAAAVDSSQWWDEPKAYEHSVIFGNNGRIDRHLTQDELNRSLLYQACGLPDQWFRSQPGKTKRLVVYAHGGLNDQAAAIERARAMGRFFLGNGCYPLFIVWKTGVLESITDIITDRFQREPARAGGLRENIQDGADTLLERGIGRPFARPIWSEMKENAEFSNLPTRGGDKLVTALQNLVRTWGDDLEIHLVGHSAGAIFLGHVIDLFASRGLETNVRSLHLYAPACTVQFANRHFAPHETLIQNLYLDILSDRNERDDSIGRYGKSLLYLVSNALEGDLRMPILGQANVLDPEYKGWDGSSSTGEALGKWRQTVQLAGLARRKQIDILDTATVFSYRSDTPDNRSNVTIKPTHGCFDNNVDVVSRTLKRITGTEPKQELKLPVDDLRGF</sequence>
<reference evidence="2 3" key="1">
    <citation type="journal article" date="2018" name="Syst. Appl. Microbiol.">
        <title>Pseudomonas silesiensis sp. nov. strain A3T isolated from a biological pesticide sewage treatment plant and analysis of the complete genome sequence.</title>
        <authorList>
            <person name="Kaminski M.A."/>
            <person name="Furmanczyk E.M."/>
            <person name="Sobczak A."/>
            <person name="Dziembowski A."/>
            <person name="Lipinski L."/>
        </authorList>
    </citation>
    <scope>NUCLEOTIDE SEQUENCE [LARGE SCALE GENOMIC DNA]</scope>
    <source>
        <strain evidence="2 3">A3</strain>
    </source>
</reference>
<dbReference type="SUPFAM" id="SSF47090">
    <property type="entry name" value="PGBD-like"/>
    <property type="match status" value="1"/>
</dbReference>
<dbReference type="Gene3D" id="1.10.530.10">
    <property type="match status" value="1"/>
</dbReference>
<dbReference type="Proteomes" id="UP000078354">
    <property type="component" value="Chromosome"/>
</dbReference>
<dbReference type="InterPro" id="IPR036365">
    <property type="entry name" value="PGBD-like_sf"/>
</dbReference>
<dbReference type="InterPro" id="IPR036366">
    <property type="entry name" value="PGBDSf"/>
</dbReference>
<dbReference type="KEGG" id="psil:PMA3_18915"/>
<dbReference type="SUPFAM" id="SSF53474">
    <property type="entry name" value="alpha/beta-Hydrolases"/>
    <property type="match status" value="1"/>
</dbReference>
<dbReference type="Gene3D" id="3.90.70.10">
    <property type="entry name" value="Cysteine proteinases"/>
    <property type="match status" value="1"/>
</dbReference>
<keyword evidence="3" id="KW-1185">Reference proteome</keyword>
<dbReference type="GO" id="GO:0008234">
    <property type="term" value="F:cysteine-type peptidase activity"/>
    <property type="evidence" value="ECO:0007669"/>
    <property type="project" value="InterPro"/>
</dbReference>
<name>A0A191YWK1_9PSED</name>
<dbReference type="OrthoDB" id="1491023at2"/>
<gene>
    <name evidence="2" type="ORF">PMA3_18915</name>
</gene>
<dbReference type="InterPro" id="IPR000668">
    <property type="entry name" value="Peptidase_C1A_C"/>
</dbReference>
<dbReference type="GO" id="GO:0006508">
    <property type="term" value="P:proteolysis"/>
    <property type="evidence" value="ECO:0007669"/>
    <property type="project" value="InterPro"/>
</dbReference>
<dbReference type="EMBL" id="CP014870">
    <property type="protein sequence ID" value="ANJ57106.1"/>
    <property type="molecule type" value="Genomic_DNA"/>
</dbReference>
<protein>
    <submittedName>
        <fullName evidence="2">Peptidase C1</fullName>
    </submittedName>
</protein>
<dbReference type="CDD" id="cd02619">
    <property type="entry name" value="Peptidase_C1"/>
    <property type="match status" value="1"/>
</dbReference>
<dbReference type="SUPFAM" id="SSF53955">
    <property type="entry name" value="Lysozyme-like"/>
    <property type="match status" value="1"/>
</dbReference>
<organism evidence="2 3">
    <name type="scientific">Pseudomonas silesiensis</name>
    <dbReference type="NCBI Taxonomy" id="1853130"/>
    <lineage>
        <taxon>Bacteria</taxon>
        <taxon>Pseudomonadati</taxon>
        <taxon>Pseudomonadota</taxon>
        <taxon>Gammaproteobacteria</taxon>
        <taxon>Pseudomonadales</taxon>
        <taxon>Pseudomonadaceae</taxon>
        <taxon>Pseudomonas</taxon>
    </lineage>
</organism>
<dbReference type="Pfam" id="PF00112">
    <property type="entry name" value="Peptidase_C1"/>
    <property type="match status" value="1"/>
</dbReference>
<proteinExistence type="predicted"/>
<evidence type="ECO:0000259" key="1">
    <source>
        <dbReference type="Pfam" id="PF00112"/>
    </source>
</evidence>
<dbReference type="InterPro" id="IPR023346">
    <property type="entry name" value="Lysozyme-like_dom_sf"/>
</dbReference>
<dbReference type="AlphaFoldDB" id="A0A191YWK1"/>
<dbReference type="RefSeq" id="WP_064678612.1">
    <property type="nucleotide sequence ID" value="NZ_CP014870.1"/>
</dbReference>
<dbReference type="Gene3D" id="1.10.101.10">
    <property type="entry name" value="PGBD-like superfamily/PGBD"/>
    <property type="match status" value="1"/>
</dbReference>
<accession>A0A191YWK1</accession>
<feature type="domain" description="Peptidase C1A papain C-terminal" evidence="1">
    <location>
        <begin position="337"/>
        <end position="533"/>
    </location>
</feature>
<dbReference type="InterPro" id="IPR038765">
    <property type="entry name" value="Papain-like_cys_pep_sf"/>
</dbReference>
<dbReference type="SUPFAM" id="SSF54001">
    <property type="entry name" value="Cysteine proteinases"/>
    <property type="match status" value="1"/>
</dbReference>
<evidence type="ECO:0000313" key="2">
    <source>
        <dbReference type="EMBL" id="ANJ57106.1"/>
    </source>
</evidence>